<feature type="chain" id="PRO_5042143163" description="S1 motif domain-containing protein" evidence="2">
    <location>
        <begin position="23"/>
        <end position="688"/>
    </location>
</feature>
<proteinExistence type="predicted"/>
<dbReference type="Proteomes" id="UP001295423">
    <property type="component" value="Unassembled WGS sequence"/>
</dbReference>
<evidence type="ECO:0000256" key="2">
    <source>
        <dbReference type="SAM" id="SignalP"/>
    </source>
</evidence>
<evidence type="ECO:0000259" key="3">
    <source>
        <dbReference type="PROSITE" id="PS50126"/>
    </source>
</evidence>
<keyword evidence="5" id="KW-1185">Reference proteome</keyword>
<feature type="region of interest" description="Disordered" evidence="1">
    <location>
        <begin position="470"/>
        <end position="495"/>
    </location>
</feature>
<dbReference type="InterPro" id="IPR012340">
    <property type="entry name" value="NA-bd_OB-fold"/>
</dbReference>
<dbReference type="PROSITE" id="PS50126">
    <property type="entry name" value="S1"/>
    <property type="match status" value="1"/>
</dbReference>
<feature type="compositionally biased region" description="Acidic residues" evidence="1">
    <location>
        <begin position="472"/>
        <end position="483"/>
    </location>
</feature>
<evidence type="ECO:0000313" key="5">
    <source>
        <dbReference type="Proteomes" id="UP001295423"/>
    </source>
</evidence>
<evidence type="ECO:0000313" key="4">
    <source>
        <dbReference type="EMBL" id="CAJ1942284.1"/>
    </source>
</evidence>
<gene>
    <name evidence="4" type="ORF">CYCCA115_LOCUS7870</name>
</gene>
<dbReference type="AlphaFoldDB" id="A0AAD2FI23"/>
<name>A0AAD2FI23_9STRA</name>
<dbReference type="EMBL" id="CAKOGP040001112">
    <property type="protein sequence ID" value="CAJ1942284.1"/>
    <property type="molecule type" value="Genomic_DNA"/>
</dbReference>
<protein>
    <recommendedName>
        <fullName evidence="3">S1 motif domain-containing protein</fullName>
    </recommendedName>
</protein>
<comment type="caution">
    <text evidence="4">The sequence shown here is derived from an EMBL/GenBank/DDBJ whole genome shotgun (WGS) entry which is preliminary data.</text>
</comment>
<keyword evidence="2" id="KW-0732">Signal</keyword>
<organism evidence="4 5">
    <name type="scientific">Cylindrotheca closterium</name>
    <dbReference type="NCBI Taxonomy" id="2856"/>
    <lineage>
        <taxon>Eukaryota</taxon>
        <taxon>Sar</taxon>
        <taxon>Stramenopiles</taxon>
        <taxon>Ochrophyta</taxon>
        <taxon>Bacillariophyta</taxon>
        <taxon>Bacillariophyceae</taxon>
        <taxon>Bacillariophycidae</taxon>
        <taxon>Bacillariales</taxon>
        <taxon>Bacillariaceae</taxon>
        <taxon>Cylindrotheca</taxon>
    </lineage>
</organism>
<feature type="signal peptide" evidence="2">
    <location>
        <begin position="1"/>
        <end position="22"/>
    </location>
</feature>
<feature type="domain" description="S1 motif" evidence="3">
    <location>
        <begin position="620"/>
        <end position="685"/>
    </location>
</feature>
<dbReference type="InterPro" id="IPR003029">
    <property type="entry name" value="S1_domain"/>
</dbReference>
<feature type="region of interest" description="Disordered" evidence="1">
    <location>
        <begin position="71"/>
        <end position="95"/>
    </location>
</feature>
<dbReference type="Gene3D" id="2.40.50.140">
    <property type="entry name" value="Nucleic acid-binding proteins"/>
    <property type="match status" value="1"/>
</dbReference>
<evidence type="ECO:0000256" key="1">
    <source>
        <dbReference type="SAM" id="MobiDB-lite"/>
    </source>
</evidence>
<dbReference type="GO" id="GO:0003676">
    <property type="term" value="F:nucleic acid binding"/>
    <property type="evidence" value="ECO:0007669"/>
    <property type="project" value="InterPro"/>
</dbReference>
<accession>A0AAD2FI23</accession>
<reference evidence="4" key="1">
    <citation type="submission" date="2023-08" db="EMBL/GenBank/DDBJ databases">
        <authorList>
            <person name="Audoor S."/>
            <person name="Bilcke G."/>
        </authorList>
    </citation>
    <scope>NUCLEOTIDE SEQUENCE</scope>
</reference>
<sequence>MRNYISFFAIFIVAEISQQSLSFVHSPSLVRNTALLGVNKNLPHPEYTIDDESDTTESTTPVDKGEYFSVTQTKEESKEEPEVSKGGPPIQKPEYGALSQGTVMKIQVGDIALARKAWKKRRRSGSPLLVPCSVLNVDRQSMVRWNMIYLLEKFGLSKKDGIEISASDMANRYRTFLKSSLQNQADALSYSSNNEMIKDLFNKKTQESYGVRLVEKDDQLFLKAPISKSKAHQRTAKTPVLQFRLPKKGDHGDEDTMTHTGYLRARKEDKEYGFLPLSAALRVSQKDDVDSGRVEEGSIHPAVVFDYDAMGDGGSPLLTLSLNPRGTRDNLKMKTDRRFMPIEDPKCMFNELKVGQGPYQAKVVQMLPGRALVDMQVGREVSQAGMVNVLGTLQFKDSFESDPSVAKKSKWLIKDFDDNDDDDDYEDDSESVIAASLEDLDFDEEEDFDEEDEAGIAEQLLALRDSSTFEEGTFEEGEEEEDISNNFEVNDDGSILFTDPDTGKPILLNEDDGEEAPKGFGSKMVKEKPSKNRKFKIMNHQAAEEPKTRIVSKHLKVGDVVDVYVRTVSKQSGQFAVTTNPAVQGRKAKDMKKENDASKRLKKLKKSLGGGLRLIYESEGSECEGTVKAASKTGDWVYVEPDIEGLPVGIAAMSEELSGVNSGDRVRVRIEGVDEERGQLSLQVLEKL</sequence>
<feature type="compositionally biased region" description="Basic and acidic residues" evidence="1">
    <location>
        <begin position="73"/>
        <end position="83"/>
    </location>
</feature>
<feature type="region of interest" description="Disordered" evidence="1">
    <location>
        <begin position="45"/>
        <end position="64"/>
    </location>
</feature>